<sequence length="317" mass="35574">MATLAISKRQRRKQTNPSDDEVLDDCCSFLHLGALVVTDMLFDDSSIEVDSKGNVIPSLKHRVLQGQPYMITVDKRHDTEETMVNDDDDGYTAITLTTFQDRDGATMIVEDDDEYDDHTADRSECENTLTDISAIIASRLTCSPHCRRPPRDDNICRATSTFVSDEEALGSNILPSATVPSLFDGMEEDAGDDEQQNEAQNDIARYSARSSRKHQQHHRNGKSQKDRENVPSVIIPQRRNNEKPPGPHQLQRLVSRGLRRLNPASSSAGSNHQDTSNSNAMKLCKGKHFNKTAILTRKESPIAMNEIAPFDEPLWYH</sequence>
<reference evidence="2" key="1">
    <citation type="journal article" date="2021" name="Sci. Rep.">
        <title>Diploid genomic architecture of Nitzschia inconspicua, an elite biomass production diatom.</title>
        <authorList>
            <person name="Oliver A."/>
            <person name="Podell S."/>
            <person name="Pinowska A."/>
            <person name="Traller J.C."/>
            <person name="Smith S.R."/>
            <person name="McClure R."/>
            <person name="Beliaev A."/>
            <person name="Bohutskyi P."/>
            <person name="Hill E.A."/>
            <person name="Rabines A."/>
            <person name="Zheng H."/>
            <person name="Allen L.Z."/>
            <person name="Kuo A."/>
            <person name="Grigoriev I.V."/>
            <person name="Allen A.E."/>
            <person name="Hazlebeck D."/>
            <person name="Allen E.E."/>
        </authorList>
    </citation>
    <scope>NUCLEOTIDE SEQUENCE</scope>
    <source>
        <strain evidence="2">Hildebrandi</strain>
    </source>
</reference>
<dbReference type="EMBL" id="JAGRRH010000024">
    <property type="protein sequence ID" value="KAG7343360.1"/>
    <property type="molecule type" value="Genomic_DNA"/>
</dbReference>
<organism evidence="2 3">
    <name type="scientific">Nitzschia inconspicua</name>
    <dbReference type="NCBI Taxonomy" id="303405"/>
    <lineage>
        <taxon>Eukaryota</taxon>
        <taxon>Sar</taxon>
        <taxon>Stramenopiles</taxon>
        <taxon>Ochrophyta</taxon>
        <taxon>Bacillariophyta</taxon>
        <taxon>Bacillariophyceae</taxon>
        <taxon>Bacillariophycidae</taxon>
        <taxon>Bacillariales</taxon>
        <taxon>Bacillariaceae</taxon>
        <taxon>Nitzschia</taxon>
    </lineage>
</organism>
<reference evidence="2" key="2">
    <citation type="submission" date="2021-04" db="EMBL/GenBank/DDBJ databases">
        <authorList>
            <person name="Podell S."/>
        </authorList>
    </citation>
    <scope>NUCLEOTIDE SEQUENCE</scope>
    <source>
        <strain evidence="2">Hildebrandi</strain>
    </source>
</reference>
<gene>
    <name evidence="2" type="ORF">IV203_021305</name>
</gene>
<dbReference type="Proteomes" id="UP000693970">
    <property type="component" value="Unassembled WGS sequence"/>
</dbReference>
<proteinExistence type="predicted"/>
<evidence type="ECO:0000313" key="2">
    <source>
        <dbReference type="EMBL" id="KAG7343360.1"/>
    </source>
</evidence>
<name>A0A9K3PDU7_9STRA</name>
<dbReference type="AlphaFoldDB" id="A0A9K3PDU7"/>
<comment type="caution">
    <text evidence="2">The sequence shown here is derived from an EMBL/GenBank/DDBJ whole genome shotgun (WGS) entry which is preliminary data.</text>
</comment>
<feature type="compositionally biased region" description="Basic residues" evidence="1">
    <location>
        <begin position="210"/>
        <end position="222"/>
    </location>
</feature>
<keyword evidence="3" id="KW-1185">Reference proteome</keyword>
<protein>
    <submittedName>
        <fullName evidence="2">Uncharacterized protein</fullName>
    </submittedName>
</protein>
<accession>A0A9K3PDU7</accession>
<feature type="region of interest" description="Disordered" evidence="1">
    <location>
        <begin position="207"/>
        <end position="249"/>
    </location>
</feature>
<evidence type="ECO:0000313" key="3">
    <source>
        <dbReference type="Proteomes" id="UP000693970"/>
    </source>
</evidence>
<evidence type="ECO:0000256" key="1">
    <source>
        <dbReference type="SAM" id="MobiDB-lite"/>
    </source>
</evidence>
<feature type="region of interest" description="Disordered" evidence="1">
    <location>
        <begin position="1"/>
        <end position="20"/>
    </location>
</feature>